<dbReference type="Proteomes" id="UP000677729">
    <property type="component" value="Segment"/>
</dbReference>
<keyword evidence="2 4" id="KW-0167">Capsid protein</keyword>
<evidence type="ECO:0000256" key="3">
    <source>
        <dbReference type="ARBA" id="ARBA00022844"/>
    </source>
</evidence>
<protein>
    <submittedName>
        <fullName evidence="4">Coat protein</fullName>
    </submittedName>
</protein>
<reference evidence="4" key="1">
    <citation type="submission" date="2020-09" db="EMBL/GenBank/DDBJ databases">
        <title>Leviviricetes taxonomy.</title>
        <authorList>
            <person name="Stockdale S.R."/>
            <person name="Callanan J."/>
            <person name="Adriaenssens E.M."/>
            <person name="Kuhn J.H."/>
            <person name="Rumnieks J."/>
            <person name="Shkoporov A."/>
            <person name="Draper L.A."/>
            <person name="Ross P."/>
            <person name="Hill C."/>
        </authorList>
    </citation>
    <scope>NUCLEOTIDE SEQUENCE</scope>
</reference>
<dbReference type="GeneID" id="80398872"/>
<evidence type="ECO:0000256" key="2">
    <source>
        <dbReference type="ARBA" id="ARBA00022561"/>
    </source>
</evidence>
<gene>
    <name evidence="4" type="primary">SRR6960507_4_2</name>
</gene>
<proteinExistence type="predicted"/>
<keyword evidence="3" id="KW-0946">Virion</keyword>
<organism evidence="4 5">
    <name type="scientific">ssRNA phage SRR6960507_4</name>
    <dbReference type="NCBI Taxonomy" id="2786514"/>
    <lineage>
        <taxon>Viruses</taxon>
        <taxon>Riboviria</taxon>
        <taxon>Orthornavirae</taxon>
        <taxon>Lenarviricota</taxon>
        <taxon>Leviviricetes</taxon>
        <taxon>Norzivirales</taxon>
        <taxon>Fiersviridae</taxon>
        <taxon>Pohlevirus</taxon>
        <taxon>Pohlevirus caenicola</taxon>
    </lineage>
</organism>
<evidence type="ECO:0000313" key="5">
    <source>
        <dbReference type="Proteomes" id="UP000677729"/>
    </source>
</evidence>
<dbReference type="GO" id="GO:0019028">
    <property type="term" value="C:viral capsid"/>
    <property type="evidence" value="ECO:0007669"/>
    <property type="project" value="UniProtKB-KW"/>
</dbReference>
<dbReference type="EMBL" id="BK014051">
    <property type="protein sequence ID" value="DAD52262.1"/>
    <property type="molecule type" value="Genomic_RNA"/>
</dbReference>
<dbReference type="RefSeq" id="YP_010769763.1">
    <property type="nucleotide sequence ID" value="NC_074068.1"/>
</dbReference>
<keyword evidence="5" id="KW-1185">Reference proteome</keyword>
<sequence>MADATNIVLADAQATPVNHTFVPVGRDKNGVLWYEDQSQANTVGFWRVSIDLRKPPVAVSGTSAAGRTSRAVIGLHEPVLETVSNSTVSGILPAPTVAYVPRSITEYILPERSTVLDRKNLRKMNHLLQNHADVIGTVESLIRYS</sequence>
<evidence type="ECO:0000256" key="1">
    <source>
        <dbReference type="ARBA" id="ARBA00004328"/>
    </source>
</evidence>
<dbReference type="InterPro" id="IPR015954">
    <property type="entry name" value="Phage_RNA-type_capsid"/>
</dbReference>
<name>A0A8S5L3A8_9VIRU</name>
<dbReference type="KEGG" id="vg:80398872"/>
<evidence type="ECO:0000313" key="4">
    <source>
        <dbReference type="EMBL" id="DAD52262.1"/>
    </source>
</evidence>
<dbReference type="Gene3D" id="3.30.380.10">
    <property type="entry name" value="MS2 Viral Coat Protein"/>
    <property type="match status" value="1"/>
</dbReference>
<comment type="subcellular location">
    <subcellularLocation>
        <location evidence="1">Virion</location>
    </subcellularLocation>
</comment>
<accession>A0A8S5L3A8</accession>